<dbReference type="PANTHER" id="PTHR30249">
    <property type="entry name" value="PUTATIVE SEROTONIN TRANSPORTER"/>
    <property type="match status" value="1"/>
</dbReference>
<feature type="transmembrane region" description="Helical" evidence="6">
    <location>
        <begin position="672"/>
        <end position="693"/>
    </location>
</feature>
<evidence type="ECO:0000256" key="3">
    <source>
        <dbReference type="ARBA" id="ARBA00022989"/>
    </source>
</evidence>
<proteinExistence type="predicted"/>
<feature type="transmembrane region" description="Helical" evidence="6">
    <location>
        <begin position="123"/>
        <end position="143"/>
    </location>
</feature>
<feature type="transmembrane region" description="Helical" evidence="6">
    <location>
        <begin position="762"/>
        <end position="781"/>
    </location>
</feature>
<feature type="transmembrane region" description="Helical" evidence="6">
    <location>
        <begin position="221"/>
        <end position="239"/>
    </location>
</feature>
<dbReference type="InterPro" id="IPR007300">
    <property type="entry name" value="CidB/LrgB"/>
</dbReference>
<feature type="region of interest" description="Disordered" evidence="5">
    <location>
        <begin position="395"/>
        <end position="449"/>
    </location>
</feature>
<keyword evidence="3 6" id="KW-1133">Transmembrane helix</keyword>
<dbReference type="GO" id="GO:0016020">
    <property type="term" value="C:membrane"/>
    <property type="evidence" value="ECO:0007669"/>
    <property type="project" value="UniProtKB-SubCell"/>
</dbReference>
<organism evidence="7 8">
    <name type="scientific">Acaromyces ingoldii</name>
    <dbReference type="NCBI Taxonomy" id="215250"/>
    <lineage>
        <taxon>Eukaryota</taxon>
        <taxon>Fungi</taxon>
        <taxon>Dikarya</taxon>
        <taxon>Basidiomycota</taxon>
        <taxon>Ustilaginomycotina</taxon>
        <taxon>Exobasidiomycetes</taxon>
        <taxon>Exobasidiales</taxon>
        <taxon>Cryptobasidiaceae</taxon>
        <taxon>Acaromyces</taxon>
    </lineage>
</organism>
<evidence type="ECO:0008006" key="9">
    <source>
        <dbReference type="Google" id="ProtNLM"/>
    </source>
</evidence>
<reference evidence="7 8" key="1">
    <citation type="journal article" date="2018" name="Mol. Biol. Evol.">
        <title>Broad Genomic Sampling Reveals a Smut Pathogenic Ancestry of the Fungal Clade Ustilaginomycotina.</title>
        <authorList>
            <person name="Kijpornyongpan T."/>
            <person name="Mondo S.J."/>
            <person name="Barry K."/>
            <person name="Sandor L."/>
            <person name="Lee J."/>
            <person name="Lipzen A."/>
            <person name="Pangilinan J."/>
            <person name="LaButti K."/>
            <person name="Hainaut M."/>
            <person name="Henrissat B."/>
            <person name="Grigoriev I.V."/>
            <person name="Spatafora J.W."/>
            <person name="Aime M.C."/>
        </authorList>
    </citation>
    <scope>NUCLEOTIDE SEQUENCE [LARGE SCALE GENOMIC DNA]</scope>
    <source>
        <strain evidence="7 8">MCA 4198</strain>
    </source>
</reference>
<evidence type="ECO:0000256" key="2">
    <source>
        <dbReference type="ARBA" id="ARBA00022692"/>
    </source>
</evidence>
<dbReference type="Pfam" id="PF04172">
    <property type="entry name" value="LrgB"/>
    <property type="match status" value="1"/>
</dbReference>
<evidence type="ECO:0000313" key="7">
    <source>
        <dbReference type="EMBL" id="PWN91595.1"/>
    </source>
</evidence>
<feature type="compositionally biased region" description="Basic residues" evidence="5">
    <location>
        <begin position="401"/>
        <end position="424"/>
    </location>
</feature>
<dbReference type="OrthoDB" id="2502820at2759"/>
<feature type="region of interest" description="Disordered" evidence="5">
    <location>
        <begin position="77"/>
        <end position="99"/>
    </location>
</feature>
<dbReference type="Proteomes" id="UP000245768">
    <property type="component" value="Unassembled WGS sequence"/>
</dbReference>
<dbReference type="PANTHER" id="PTHR30249:SF0">
    <property type="entry name" value="PLASTIDAL GLYCOLATE_GLYCERATE TRANSLOCATOR 1, CHLOROPLASTIC"/>
    <property type="match status" value="1"/>
</dbReference>
<feature type="transmembrane region" description="Helical" evidence="6">
    <location>
        <begin position="816"/>
        <end position="835"/>
    </location>
</feature>
<evidence type="ECO:0000256" key="5">
    <source>
        <dbReference type="SAM" id="MobiDB-lite"/>
    </source>
</evidence>
<protein>
    <recommendedName>
        <fullName evidence="9">LrgB-domain-containing protein</fullName>
    </recommendedName>
</protein>
<evidence type="ECO:0000313" key="8">
    <source>
        <dbReference type="Proteomes" id="UP000245768"/>
    </source>
</evidence>
<dbReference type="InParanoid" id="A0A316YV42"/>
<feature type="region of interest" description="Disordered" evidence="5">
    <location>
        <begin position="586"/>
        <end position="609"/>
    </location>
</feature>
<keyword evidence="2 6" id="KW-0812">Transmembrane</keyword>
<feature type="transmembrane region" description="Helical" evidence="6">
    <location>
        <begin position="251"/>
        <end position="279"/>
    </location>
</feature>
<dbReference type="EMBL" id="KZ819635">
    <property type="protein sequence ID" value="PWN91595.1"/>
    <property type="molecule type" value="Genomic_DNA"/>
</dbReference>
<evidence type="ECO:0000256" key="6">
    <source>
        <dbReference type="SAM" id="Phobius"/>
    </source>
</evidence>
<keyword evidence="8" id="KW-1185">Reference proteome</keyword>
<sequence>MTQADSDMQLPQSPPPAHIADDGRNRNELAPSSSATSSSSSSNATTAIHAQHEMQQPAEGQAPGEIRVIDLPADLAAHQEQNHDSPPSSSSSSSSSIGEDRITGFRDVIEAVALTWRKQKDHLFVSWVHVPLGIMFLLVVTWGFRLAMDLAPFRFPAPVLAMMLFFALLLLLDFLSTKFPGQAHQDTEKTAMDATSTVRSATKRRRFVDPFMKLLAPPCDFCLRNMSVMFTPSFVLIPAREVIPGKEIGLIAAWFTISQVLAFVFPVLLTWGIEWCIGVTKSKRKSLRRTGSKTPSQYHRSRNNSVATLAGVDYEKGISFVGGYKLGAVATGLSGLTAHMLAPITHLTVKLDDDEMRQIQATAMEHARQQGDPAVTSDLAKFRWSDFRPISDVSTYEHRSMSPHHHDRSRPSRSRSRNSSHRSPRLGSASPSGSPMPTPSAEYKFPGPNTPSAIDAVVASTADGSMQRSVDSHLSAQGSVTTANPIPLIIAQPPEAFEEQSRGRKSRTTYAQARESSHEDEIAVIEEVEEDLEKVPTAVNSRRHSGLLAPVESRRGSKISFDVKTKLAHEPAPDFGAKAAIVDKDYEEDEQTRRNSEAVQSVMSSEGPKPDAVERLSLWLSDLITPAIYFVLFIVGLPLFFVLDIALPLFLAINLLTFIAAITIVPPKVRRFLHPILSCSIATVLIIWAFAAMKGIGLSTCLNRFYSVDAKYNVLWDPSGYKGPIPGAGDVLFSTLDAGIVALAVPMYRYRKELKENFCRMMVVLIPCAALSLFVWPLIAAKFGMDRVRSLAFAARFMSTPLAIELAGNIEADESITVILVVITGIVAAILKDHFFRLMRVDREDHLMIGITMGSTSGAIGASSLISTPRVMAVASLAFVLFGAILLIATAIPPIVTIVQQLAS</sequence>
<dbReference type="AlphaFoldDB" id="A0A316YV42"/>
<feature type="compositionally biased region" description="Low complexity" evidence="5">
    <location>
        <begin position="32"/>
        <end position="47"/>
    </location>
</feature>
<comment type="subcellular location">
    <subcellularLocation>
        <location evidence="1">Membrane</location>
        <topology evidence="1">Multi-pass membrane protein</topology>
    </subcellularLocation>
</comment>
<dbReference type="GeneID" id="37041854"/>
<name>A0A316YV42_9BASI</name>
<feature type="compositionally biased region" description="Low complexity" evidence="5">
    <location>
        <begin position="85"/>
        <end position="96"/>
    </location>
</feature>
<feature type="region of interest" description="Disordered" evidence="5">
    <location>
        <begin position="1"/>
        <end position="63"/>
    </location>
</feature>
<feature type="transmembrane region" description="Helical" evidence="6">
    <location>
        <begin position="155"/>
        <end position="175"/>
    </location>
</feature>
<evidence type="ECO:0000256" key="1">
    <source>
        <dbReference type="ARBA" id="ARBA00004141"/>
    </source>
</evidence>
<feature type="transmembrane region" description="Helical" evidence="6">
    <location>
        <begin position="645"/>
        <end position="665"/>
    </location>
</feature>
<evidence type="ECO:0000256" key="4">
    <source>
        <dbReference type="ARBA" id="ARBA00023136"/>
    </source>
</evidence>
<feature type="transmembrane region" description="Helical" evidence="6">
    <location>
        <begin position="872"/>
        <end position="899"/>
    </location>
</feature>
<accession>A0A316YV42</accession>
<keyword evidence="4 6" id="KW-0472">Membrane</keyword>
<feature type="transmembrane region" description="Helical" evidence="6">
    <location>
        <begin position="731"/>
        <end position="750"/>
    </location>
</feature>
<feature type="region of interest" description="Disordered" evidence="5">
    <location>
        <begin position="496"/>
        <end position="518"/>
    </location>
</feature>
<gene>
    <name evidence="7" type="ORF">FA10DRAFT_258953</name>
</gene>
<dbReference type="RefSeq" id="XP_025378793.1">
    <property type="nucleotide sequence ID" value="XM_025519938.1"/>
</dbReference>
<feature type="transmembrane region" description="Helical" evidence="6">
    <location>
        <begin position="618"/>
        <end position="639"/>
    </location>
</feature>
<feature type="compositionally biased region" description="Polar residues" evidence="5">
    <location>
        <begin position="1"/>
        <end position="11"/>
    </location>
</feature>